<dbReference type="PANTHER" id="PTHR10584">
    <property type="entry name" value="SUGAR KINASE"/>
    <property type="match status" value="1"/>
</dbReference>
<dbReference type="Proteomes" id="UP001454086">
    <property type="component" value="Unassembled WGS sequence"/>
</dbReference>
<dbReference type="GO" id="GO:0016301">
    <property type="term" value="F:kinase activity"/>
    <property type="evidence" value="ECO:0007669"/>
    <property type="project" value="UniProtKB-KW"/>
</dbReference>
<gene>
    <name evidence="6" type="ORF">WMQ36_22970</name>
</gene>
<dbReference type="EMBL" id="JBBMFM010000129">
    <property type="protein sequence ID" value="MEQ2427830.1"/>
    <property type="molecule type" value="Genomic_DNA"/>
</dbReference>
<dbReference type="Pfam" id="PF00294">
    <property type="entry name" value="PfkB"/>
    <property type="match status" value="1"/>
</dbReference>
<name>A0ABV1DCV4_9FIRM</name>
<dbReference type="RefSeq" id="WP_008722068.1">
    <property type="nucleotide sequence ID" value="NZ_JBBMFM010000129.1"/>
</dbReference>
<dbReference type="InterPro" id="IPR002139">
    <property type="entry name" value="Ribo/fructo_kinase"/>
</dbReference>
<accession>A0ABV1DCV4</accession>
<dbReference type="PROSITE" id="PS00583">
    <property type="entry name" value="PFKB_KINASES_1"/>
    <property type="match status" value="1"/>
</dbReference>
<dbReference type="InterPro" id="IPR029056">
    <property type="entry name" value="Ribokinase-like"/>
</dbReference>
<reference evidence="6 7" key="1">
    <citation type="submission" date="2024-03" db="EMBL/GenBank/DDBJ databases">
        <title>Human intestinal bacterial collection.</title>
        <authorList>
            <person name="Pauvert C."/>
            <person name="Hitch T.C.A."/>
            <person name="Clavel T."/>
        </authorList>
    </citation>
    <scope>NUCLEOTIDE SEQUENCE [LARGE SCALE GENOMIC DNA]</scope>
    <source>
        <strain evidence="6 7">CLA-SR-H021</strain>
    </source>
</reference>
<evidence type="ECO:0000313" key="6">
    <source>
        <dbReference type="EMBL" id="MEQ2427830.1"/>
    </source>
</evidence>
<evidence type="ECO:0000313" key="7">
    <source>
        <dbReference type="Proteomes" id="UP001454086"/>
    </source>
</evidence>
<organism evidence="6 7">
    <name type="scientific">Enterocloster hominis</name>
    <name type="common">ex Hitch et al. 2024</name>
    <dbReference type="NCBI Taxonomy" id="1917870"/>
    <lineage>
        <taxon>Bacteria</taxon>
        <taxon>Bacillati</taxon>
        <taxon>Bacillota</taxon>
        <taxon>Clostridia</taxon>
        <taxon>Lachnospirales</taxon>
        <taxon>Lachnospiraceae</taxon>
        <taxon>Enterocloster</taxon>
    </lineage>
</organism>
<evidence type="ECO:0000259" key="5">
    <source>
        <dbReference type="Pfam" id="PF00294"/>
    </source>
</evidence>
<evidence type="ECO:0000256" key="2">
    <source>
        <dbReference type="ARBA" id="ARBA00022679"/>
    </source>
</evidence>
<protein>
    <submittedName>
        <fullName evidence="6">Carbohydrate kinase family protein</fullName>
    </submittedName>
</protein>
<dbReference type="Gene3D" id="3.40.1190.20">
    <property type="match status" value="1"/>
</dbReference>
<dbReference type="InterPro" id="IPR011611">
    <property type="entry name" value="PfkB_dom"/>
</dbReference>
<dbReference type="SUPFAM" id="SSF53613">
    <property type="entry name" value="Ribokinase-like"/>
    <property type="match status" value="1"/>
</dbReference>
<comment type="similarity">
    <text evidence="1 4">Belongs to the carbohydrate kinase PfkB family.</text>
</comment>
<dbReference type="CDD" id="cd01166">
    <property type="entry name" value="KdgK"/>
    <property type="match status" value="1"/>
</dbReference>
<feature type="domain" description="Carbohydrate kinase PfkB" evidence="5">
    <location>
        <begin position="3"/>
        <end position="294"/>
    </location>
</feature>
<dbReference type="PRINTS" id="PR00990">
    <property type="entry name" value="RIBOKINASE"/>
</dbReference>
<comment type="caution">
    <text evidence="6">The sequence shown here is derived from an EMBL/GenBank/DDBJ whole genome shotgun (WGS) entry which is preliminary data.</text>
</comment>
<dbReference type="PANTHER" id="PTHR10584:SF166">
    <property type="entry name" value="RIBOKINASE"/>
    <property type="match status" value="1"/>
</dbReference>
<evidence type="ECO:0000256" key="3">
    <source>
        <dbReference type="ARBA" id="ARBA00022777"/>
    </source>
</evidence>
<keyword evidence="3 4" id="KW-0418">Kinase</keyword>
<evidence type="ECO:0000256" key="1">
    <source>
        <dbReference type="ARBA" id="ARBA00010688"/>
    </source>
</evidence>
<proteinExistence type="inferred from homology"/>
<dbReference type="InterPro" id="IPR002173">
    <property type="entry name" value="Carboh/pur_kinase_PfkB_CS"/>
</dbReference>
<keyword evidence="7" id="KW-1185">Reference proteome</keyword>
<sequence length="321" mass="34479">MKSKVVCIGIGTIDVLIKGVDLSTGFSGESKRAKHVQLAVGGDAANQAIVLSRLGVKTELVCGMGNDDEAKFLHSVLVRNGVYVNAVIDHNSSSSINVVVIDELGQRNFICQEDPEACFFEVGLEHLEEKDVVSLGSLLIPPFTTVESIERVVKKAKECGAVVCADIVYGNGALELNDLRRVLPYIDYLFPNQEEAGLLTKKNTIEEMAECLYQCGVKNVIIKTGSSGCYIKNRICTMTLPAFTVKAIDTTGAGDNFAAGFITAMLEGGNIRECCEFGAAAAGICCEHLGANSGVRNRSQVKDFITKQKELEKIGGQCDEI</sequence>
<dbReference type="PROSITE" id="PS00584">
    <property type="entry name" value="PFKB_KINASES_2"/>
    <property type="match status" value="1"/>
</dbReference>
<evidence type="ECO:0000256" key="4">
    <source>
        <dbReference type="RuleBase" id="RU003704"/>
    </source>
</evidence>
<keyword evidence="2 4" id="KW-0808">Transferase</keyword>